<dbReference type="Gene3D" id="3.20.20.70">
    <property type="entry name" value="Aldolase class I"/>
    <property type="match status" value="1"/>
</dbReference>
<dbReference type="InterPro" id="IPR011060">
    <property type="entry name" value="RibuloseP-bd_barrel"/>
</dbReference>
<evidence type="ECO:0000256" key="3">
    <source>
        <dbReference type="ARBA" id="ARBA00001941"/>
    </source>
</evidence>
<evidence type="ECO:0000256" key="12">
    <source>
        <dbReference type="SAM" id="MobiDB-lite"/>
    </source>
</evidence>
<evidence type="ECO:0000256" key="2">
    <source>
        <dbReference type="ARBA" id="ARBA00001936"/>
    </source>
</evidence>
<gene>
    <name evidence="10" type="primary">rpe</name>
    <name evidence="13" type="ORF">J5Y09_01870</name>
</gene>
<evidence type="ECO:0000256" key="7">
    <source>
        <dbReference type="ARBA" id="ARBA00013188"/>
    </source>
</evidence>
<dbReference type="EMBL" id="JAGIYZ010000001">
    <property type="protein sequence ID" value="MBP0462647.1"/>
    <property type="molecule type" value="Genomic_DNA"/>
</dbReference>
<comment type="catalytic activity">
    <reaction evidence="1 10 11">
        <text>D-ribulose 5-phosphate = D-xylulose 5-phosphate</text>
        <dbReference type="Rhea" id="RHEA:13677"/>
        <dbReference type="ChEBI" id="CHEBI:57737"/>
        <dbReference type="ChEBI" id="CHEBI:58121"/>
        <dbReference type="EC" id="5.1.3.1"/>
    </reaction>
</comment>
<dbReference type="GO" id="GO:0004750">
    <property type="term" value="F:D-ribulose-phosphate 3-epimerase activity"/>
    <property type="evidence" value="ECO:0007669"/>
    <property type="project" value="UniProtKB-EC"/>
</dbReference>
<dbReference type="NCBIfam" id="TIGR01163">
    <property type="entry name" value="rpe"/>
    <property type="match status" value="1"/>
</dbReference>
<comment type="similarity">
    <text evidence="6 10 11">Belongs to the ribulose-phosphate 3-epimerase family.</text>
</comment>
<protein>
    <recommendedName>
        <fullName evidence="7 10">Ribulose-phosphate 3-epimerase</fullName>
        <ecNumber evidence="7 10">5.1.3.1</ecNumber>
    </recommendedName>
</protein>
<comment type="caution">
    <text evidence="10">Lacks conserved residue(s) required for the propagation of feature annotation.</text>
</comment>
<feature type="region of interest" description="Disordered" evidence="12">
    <location>
        <begin position="1"/>
        <end position="33"/>
    </location>
</feature>
<organism evidence="13 14">
    <name type="scientific">Roseomonas nitratireducens</name>
    <dbReference type="NCBI Taxonomy" id="2820810"/>
    <lineage>
        <taxon>Bacteria</taxon>
        <taxon>Pseudomonadati</taxon>
        <taxon>Pseudomonadota</taxon>
        <taxon>Alphaproteobacteria</taxon>
        <taxon>Acetobacterales</taxon>
        <taxon>Roseomonadaceae</taxon>
        <taxon>Roseomonas</taxon>
    </lineage>
</organism>
<proteinExistence type="inferred from homology"/>
<dbReference type="PIRSF" id="PIRSF001461">
    <property type="entry name" value="RPE"/>
    <property type="match status" value="1"/>
</dbReference>
<dbReference type="InterPro" id="IPR013785">
    <property type="entry name" value="Aldolase_TIM"/>
</dbReference>
<dbReference type="PANTHER" id="PTHR11749">
    <property type="entry name" value="RIBULOSE-5-PHOSPHATE-3-EPIMERASE"/>
    <property type="match status" value="1"/>
</dbReference>
<name>A0ABS4AMR8_9PROT</name>
<accession>A0ABS4AMR8</accession>
<keyword evidence="10 11" id="KW-0119">Carbohydrate metabolism</keyword>
<dbReference type="NCBIfam" id="NF004076">
    <property type="entry name" value="PRK05581.1-4"/>
    <property type="match status" value="1"/>
</dbReference>
<dbReference type="CDD" id="cd00429">
    <property type="entry name" value="RPE"/>
    <property type="match status" value="1"/>
</dbReference>
<feature type="binding site" evidence="10">
    <location>
        <position position="111"/>
    </location>
    <ligand>
        <name>substrate</name>
    </ligand>
</feature>
<evidence type="ECO:0000256" key="1">
    <source>
        <dbReference type="ARBA" id="ARBA00001782"/>
    </source>
</evidence>
<dbReference type="Pfam" id="PF00834">
    <property type="entry name" value="Ribul_P_3_epim"/>
    <property type="match status" value="1"/>
</dbReference>
<dbReference type="InterPro" id="IPR026019">
    <property type="entry name" value="Ribul_P_3_epim"/>
</dbReference>
<dbReference type="SUPFAM" id="SSF51366">
    <property type="entry name" value="Ribulose-phoshate binding barrel"/>
    <property type="match status" value="1"/>
</dbReference>
<feature type="binding site" evidence="10">
    <location>
        <position position="80"/>
    </location>
    <ligand>
        <name>a divalent metal cation</name>
        <dbReference type="ChEBI" id="CHEBI:60240"/>
    </ligand>
</feature>
<evidence type="ECO:0000256" key="5">
    <source>
        <dbReference type="ARBA" id="ARBA00001954"/>
    </source>
</evidence>
<reference evidence="13 14" key="1">
    <citation type="submission" date="2021-03" db="EMBL/GenBank/DDBJ databases">
        <authorList>
            <person name="So Y."/>
        </authorList>
    </citation>
    <scope>NUCLEOTIDE SEQUENCE [LARGE SCALE GENOMIC DNA]</scope>
    <source>
        <strain evidence="13 14">PWR1</strain>
    </source>
</reference>
<comment type="caution">
    <text evidence="13">The sequence shown here is derived from an EMBL/GenBank/DDBJ whole genome shotgun (WGS) entry which is preliminary data.</text>
</comment>
<comment type="cofactor">
    <cofactor evidence="10">
        <name>a divalent metal cation</name>
        <dbReference type="ChEBI" id="CHEBI:60240"/>
    </cofactor>
    <text evidence="10">Binds 1 divalent metal cation per subunit.</text>
</comment>
<feature type="active site" description="Proton donor" evidence="10">
    <location>
        <position position="220"/>
    </location>
</feature>
<comment type="function">
    <text evidence="10">Catalyzes the reversible epimerization of D-ribulose 5-phosphate to D-xylulose 5-phosphate.</text>
</comment>
<evidence type="ECO:0000256" key="9">
    <source>
        <dbReference type="ARBA" id="ARBA00023235"/>
    </source>
</evidence>
<dbReference type="EC" id="5.1.3.1" evidence="7 10"/>
<feature type="binding site" evidence="10">
    <location>
        <begin position="220"/>
        <end position="222"/>
    </location>
    <ligand>
        <name>substrate</name>
    </ligand>
</feature>
<evidence type="ECO:0000313" key="13">
    <source>
        <dbReference type="EMBL" id="MBP0462647.1"/>
    </source>
</evidence>
<evidence type="ECO:0000313" key="14">
    <source>
        <dbReference type="Proteomes" id="UP000680815"/>
    </source>
</evidence>
<keyword evidence="9 10" id="KW-0413">Isomerase</keyword>
<dbReference type="PROSITE" id="PS01086">
    <property type="entry name" value="RIBUL_P_3_EPIMER_2"/>
    <property type="match status" value="1"/>
</dbReference>
<comment type="pathway">
    <text evidence="10">Carbohydrate degradation.</text>
</comment>
<evidence type="ECO:0000256" key="10">
    <source>
        <dbReference type="HAMAP-Rule" id="MF_02227"/>
    </source>
</evidence>
<feature type="binding site" evidence="10">
    <location>
        <position position="111"/>
    </location>
    <ligand>
        <name>a divalent metal cation</name>
        <dbReference type="ChEBI" id="CHEBI:60240"/>
    </ligand>
</feature>
<feature type="binding site" evidence="10">
    <location>
        <position position="220"/>
    </location>
    <ligand>
        <name>a divalent metal cation</name>
        <dbReference type="ChEBI" id="CHEBI:60240"/>
    </ligand>
</feature>
<comment type="cofactor">
    <cofactor evidence="2">
        <name>Mn(2+)</name>
        <dbReference type="ChEBI" id="CHEBI:29035"/>
    </cofactor>
</comment>
<dbReference type="HAMAP" id="MF_02227">
    <property type="entry name" value="RPE"/>
    <property type="match status" value="1"/>
</dbReference>
<feature type="binding site" evidence="10">
    <location>
        <position position="78"/>
    </location>
    <ligand>
        <name>a divalent metal cation</name>
        <dbReference type="ChEBI" id="CHEBI:60240"/>
    </ligand>
</feature>
<feature type="binding site" evidence="10">
    <location>
        <position position="53"/>
    </location>
    <ligand>
        <name>substrate</name>
    </ligand>
</feature>
<keyword evidence="8 10" id="KW-0479">Metal-binding</keyword>
<evidence type="ECO:0000256" key="11">
    <source>
        <dbReference type="PIRNR" id="PIRNR001461"/>
    </source>
</evidence>
<comment type="cofactor">
    <cofactor evidence="3">
        <name>Co(2+)</name>
        <dbReference type="ChEBI" id="CHEBI:48828"/>
    </cofactor>
</comment>
<keyword evidence="14" id="KW-1185">Reference proteome</keyword>
<dbReference type="Proteomes" id="UP000680815">
    <property type="component" value="Unassembled WGS sequence"/>
</dbReference>
<comment type="cofactor">
    <cofactor evidence="4">
        <name>Zn(2+)</name>
        <dbReference type="ChEBI" id="CHEBI:29105"/>
    </cofactor>
</comment>
<feature type="active site" description="Proton acceptor" evidence="10">
    <location>
        <position position="80"/>
    </location>
</feature>
<sequence length="266" mass="27685">MRPGHGFRGPSGPRRVGLGGRRPPLARTAPGRLSRSVTTRYNRNVLAPLIAPSLLAADFARLGEEVAAIAAAGADWLHLDIMDGHFVPNISFGPGLVKALRKHAAIPFDVHLMIAPADPYLAAFAEAGADVISLHPEAGPHLHRSLQTIRALGKKAGVVLNPATPVDCVAHVLDLTDLILVMSVNPGFGGQSFLDSQLPKIAALRRMIEASGRDIRLQVDGGVTAATAPRCVEAGADVLVAGTAVFGQKDYAAAIAGLRAPARTAA</sequence>
<evidence type="ECO:0000256" key="6">
    <source>
        <dbReference type="ARBA" id="ARBA00009541"/>
    </source>
</evidence>
<evidence type="ECO:0000256" key="8">
    <source>
        <dbReference type="ARBA" id="ARBA00022723"/>
    </source>
</evidence>
<dbReference type="InterPro" id="IPR000056">
    <property type="entry name" value="Ribul_P_3_epim-like"/>
</dbReference>
<evidence type="ECO:0000256" key="4">
    <source>
        <dbReference type="ARBA" id="ARBA00001947"/>
    </source>
</evidence>
<feature type="binding site" evidence="10">
    <location>
        <begin position="187"/>
        <end position="190"/>
    </location>
    <ligand>
        <name>substrate</name>
    </ligand>
</feature>
<dbReference type="PROSITE" id="PS01085">
    <property type="entry name" value="RIBUL_P_3_EPIMER_1"/>
    <property type="match status" value="1"/>
</dbReference>
<comment type="cofactor">
    <cofactor evidence="5">
        <name>Fe(2+)</name>
        <dbReference type="ChEBI" id="CHEBI:29033"/>
    </cofactor>
</comment>